<accession>A0A060H890</accession>
<dbReference type="KEGG" id="xfs:D934_10595"/>
<evidence type="ECO:0008006" key="3">
    <source>
        <dbReference type="Google" id="ProtNLM"/>
    </source>
</evidence>
<sequence>MTAVADAHSVLRRCNKAEGLCPYILQSVVAVCTPVWCHAEFANAKLCDFLEATQQGLPSILASVGTTSAAYDNVMAESINRLHKTEVIHHRSWKNRTKVELATL</sequence>
<dbReference type="AlphaFoldDB" id="A0A060H890"/>
<dbReference type="PATRIC" id="fig|155920.8.peg.2479"/>
<proteinExistence type="predicted"/>
<dbReference type="EMBL" id="CP006696">
    <property type="protein sequence ID" value="AIC11530.1"/>
    <property type="molecule type" value="Genomic_DNA"/>
</dbReference>
<protein>
    <recommendedName>
        <fullName evidence="3">Transposase</fullName>
    </recommendedName>
</protein>
<evidence type="ECO:0000313" key="2">
    <source>
        <dbReference type="Proteomes" id="UP000027215"/>
    </source>
</evidence>
<organism evidence="1 2">
    <name type="scientific">Xylella fastidiosa subsp. sandyi Ann-1</name>
    <dbReference type="NCBI Taxonomy" id="155920"/>
    <lineage>
        <taxon>Bacteria</taxon>
        <taxon>Pseudomonadati</taxon>
        <taxon>Pseudomonadota</taxon>
        <taxon>Gammaproteobacteria</taxon>
        <taxon>Lysobacterales</taxon>
        <taxon>Lysobacteraceae</taxon>
        <taxon>Xylella</taxon>
    </lineage>
</organism>
<gene>
    <name evidence="1" type="ORF">D934_10595</name>
</gene>
<reference evidence="1 2" key="1">
    <citation type="submission" date="2013-08" db="EMBL/GenBank/DDBJ databases">
        <authorList>
            <person name="Stouthamer R."/>
            <person name="Nunney L."/>
        </authorList>
    </citation>
    <scope>NUCLEOTIDE SEQUENCE [LARGE SCALE GENOMIC DNA]</scope>
    <source>
        <strain evidence="2">ann-1</strain>
    </source>
</reference>
<evidence type="ECO:0000313" key="1">
    <source>
        <dbReference type="EMBL" id="AIC11530.1"/>
    </source>
</evidence>
<dbReference type="HOGENOM" id="CLU_2249061_0_0_6"/>
<dbReference type="Proteomes" id="UP000027215">
    <property type="component" value="Chromosome"/>
</dbReference>
<name>A0A060H890_XYLFS</name>